<organism evidence="2 3">
    <name type="scientific">Magallana gigas</name>
    <name type="common">Pacific oyster</name>
    <name type="synonym">Crassostrea gigas</name>
    <dbReference type="NCBI Taxonomy" id="29159"/>
    <lineage>
        <taxon>Eukaryota</taxon>
        <taxon>Metazoa</taxon>
        <taxon>Spiralia</taxon>
        <taxon>Lophotrochozoa</taxon>
        <taxon>Mollusca</taxon>
        <taxon>Bivalvia</taxon>
        <taxon>Autobranchia</taxon>
        <taxon>Pteriomorphia</taxon>
        <taxon>Ostreida</taxon>
        <taxon>Ostreoidea</taxon>
        <taxon>Ostreidae</taxon>
        <taxon>Magallana</taxon>
    </lineage>
</organism>
<evidence type="ECO:0000313" key="2">
    <source>
        <dbReference type="EnsemblMetazoa" id="G9771.1:cds"/>
    </source>
</evidence>
<name>A0A8W8P3C2_MAGGI</name>
<dbReference type="Proteomes" id="UP000005408">
    <property type="component" value="Unassembled WGS sequence"/>
</dbReference>
<feature type="region of interest" description="Disordered" evidence="1">
    <location>
        <begin position="117"/>
        <end position="138"/>
    </location>
</feature>
<evidence type="ECO:0000256" key="1">
    <source>
        <dbReference type="SAM" id="MobiDB-lite"/>
    </source>
</evidence>
<dbReference type="AlphaFoldDB" id="A0A8W8P3C2"/>
<reference evidence="2" key="1">
    <citation type="submission" date="2022-08" db="UniProtKB">
        <authorList>
            <consortium name="EnsemblMetazoa"/>
        </authorList>
    </citation>
    <scope>IDENTIFICATION</scope>
    <source>
        <strain evidence="2">05x7-T-G4-1.051#20</strain>
    </source>
</reference>
<accession>A0A8W8P3C2</accession>
<protein>
    <recommendedName>
        <fullName evidence="4">ZAD domain-containing protein</fullName>
    </recommendedName>
</protein>
<proteinExistence type="predicted"/>
<evidence type="ECO:0000313" key="3">
    <source>
        <dbReference type="Proteomes" id="UP000005408"/>
    </source>
</evidence>
<evidence type="ECO:0008006" key="4">
    <source>
        <dbReference type="Google" id="ProtNLM"/>
    </source>
</evidence>
<dbReference type="EnsemblMetazoa" id="G9771.1">
    <property type="protein sequence ID" value="G9771.1:cds"/>
    <property type="gene ID" value="G9771"/>
</dbReference>
<feature type="compositionally biased region" description="Polar residues" evidence="1">
    <location>
        <begin position="117"/>
        <end position="127"/>
    </location>
</feature>
<keyword evidence="3" id="KW-1185">Reference proteome</keyword>
<sequence length="508" mass="57763">MANTNSPLKMANINTPLKTIFRCEGSQSLRTEPHCFICLRSPSGKLRNIVTNVALPDNNPILKDIRKCLNMDYNAQFSIHECKICLTCKRRLENCVEFQNKLNEAIDRKSTSTCSTKRMAFSQTPSSSKKENVSDASNKENIPARKVNCKKKKKLFLELDTDVQSDVKKSDMCQSDHNYGSFASPVDMAHINSVRAKQELFCKKNHQDQCYSADDIFKNKILLSEVQKLILLETEVVADKLCSLSIQPGPSVLRTLQDPSSLKSEDILHKCLLEFQNCFPFVFRVFQTLASPLHADQQRTNTCNSTIAMMYAMAMNRRNKDLCAMQKINTCIALRFHAGNDLLDIFNKTSITLSADSKYTFLDKMGDLNTEGIVRSVQMGIGGKVTVDNIDGMTIARDVRLTGGNKHYHYTASTYYPDRADLTDLEESTTLTPPEEINFDVFYLSAEEESRLKEMYGYMVGRTLVKYFPAMKWMEPCIPSHIPHQYSQQMESKSQIFPLKEVNLKQLK</sequence>